<dbReference type="Gene3D" id="3.40.50.720">
    <property type="entry name" value="NAD(P)-binding Rossmann-like Domain"/>
    <property type="match status" value="1"/>
</dbReference>
<dbReference type="SUPFAM" id="SSF51735">
    <property type="entry name" value="NAD(P)-binding Rossmann-fold domains"/>
    <property type="match status" value="1"/>
</dbReference>
<evidence type="ECO:0000313" key="3">
    <source>
        <dbReference type="EMBL" id="MBC2607403.1"/>
    </source>
</evidence>
<dbReference type="InterPro" id="IPR036291">
    <property type="entry name" value="NAD(P)-bd_dom_sf"/>
</dbReference>
<protein>
    <submittedName>
        <fullName evidence="3">Gfo/Idh/MocA family oxidoreductase</fullName>
    </submittedName>
</protein>
<reference evidence="3 4" key="1">
    <citation type="submission" date="2020-07" db="EMBL/GenBank/DDBJ databases">
        <authorList>
            <person name="Feng X."/>
        </authorList>
    </citation>
    <scope>NUCLEOTIDE SEQUENCE [LARGE SCALE GENOMIC DNA]</scope>
    <source>
        <strain evidence="3 4">JCM23202</strain>
    </source>
</reference>
<dbReference type="Pfam" id="PF22725">
    <property type="entry name" value="GFO_IDH_MocA_C3"/>
    <property type="match status" value="1"/>
</dbReference>
<dbReference type="InterPro" id="IPR052515">
    <property type="entry name" value="Gfo/Idh/MocA_Oxidoreductase"/>
</dbReference>
<proteinExistence type="predicted"/>
<dbReference type="PANTHER" id="PTHR43249">
    <property type="entry name" value="UDP-N-ACETYL-2-AMINO-2-DEOXY-D-GLUCURONATE OXIDASE"/>
    <property type="match status" value="1"/>
</dbReference>
<dbReference type="GO" id="GO:0000166">
    <property type="term" value="F:nucleotide binding"/>
    <property type="evidence" value="ECO:0007669"/>
    <property type="project" value="InterPro"/>
</dbReference>
<dbReference type="Pfam" id="PF01408">
    <property type="entry name" value="GFO_IDH_MocA"/>
    <property type="match status" value="1"/>
</dbReference>
<dbReference type="PANTHER" id="PTHR43249:SF1">
    <property type="entry name" value="D-GLUCOSIDE 3-DEHYDROGENASE"/>
    <property type="match status" value="1"/>
</dbReference>
<dbReference type="Proteomes" id="UP000526501">
    <property type="component" value="Unassembled WGS sequence"/>
</dbReference>
<dbReference type="InterPro" id="IPR055170">
    <property type="entry name" value="GFO_IDH_MocA-like_dom"/>
</dbReference>
<dbReference type="InterPro" id="IPR000683">
    <property type="entry name" value="Gfo/Idh/MocA-like_OxRdtase_N"/>
</dbReference>
<comment type="caution">
    <text evidence="3">The sequence shown here is derived from an EMBL/GenBank/DDBJ whole genome shotgun (WGS) entry which is preliminary data.</text>
</comment>
<gene>
    <name evidence="3" type="ORF">H5P27_15225</name>
</gene>
<evidence type="ECO:0000313" key="4">
    <source>
        <dbReference type="Proteomes" id="UP000526501"/>
    </source>
</evidence>
<name>A0A7X1B821_9BACT</name>
<evidence type="ECO:0000259" key="2">
    <source>
        <dbReference type="Pfam" id="PF22725"/>
    </source>
</evidence>
<dbReference type="RefSeq" id="WP_185661247.1">
    <property type="nucleotide sequence ID" value="NZ_CAWPOO010000012.1"/>
</dbReference>
<organism evidence="3 4">
    <name type="scientific">Pelagicoccus albus</name>
    <dbReference type="NCBI Taxonomy" id="415222"/>
    <lineage>
        <taxon>Bacteria</taxon>
        <taxon>Pseudomonadati</taxon>
        <taxon>Verrucomicrobiota</taxon>
        <taxon>Opitutia</taxon>
        <taxon>Puniceicoccales</taxon>
        <taxon>Pelagicoccaceae</taxon>
        <taxon>Pelagicoccus</taxon>
    </lineage>
</organism>
<accession>A0A7X1B821</accession>
<dbReference type="AlphaFoldDB" id="A0A7X1B821"/>
<keyword evidence="4" id="KW-1185">Reference proteome</keyword>
<evidence type="ECO:0000259" key="1">
    <source>
        <dbReference type="Pfam" id="PF01408"/>
    </source>
</evidence>
<dbReference type="SUPFAM" id="SSF55347">
    <property type="entry name" value="Glyceraldehyde-3-phosphate dehydrogenase-like, C-terminal domain"/>
    <property type="match status" value="1"/>
</dbReference>
<feature type="domain" description="GFO/IDH/MocA-like oxidoreductase" evidence="2">
    <location>
        <begin position="132"/>
        <end position="270"/>
    </location>
</feature>
<dbReference type="Gene3D" id="3.30.360.10">
    <property type="entry name" value="Dihydrodipicolinate Reductase, domain 2"/>
    <property type="match status" value="1"/>
</dbReference>
<sequence length="351" mass="38321">MDKVRFGFIGCGKISQYSAEALLKHPQASLVAAQDLSEKRVAELGDTFAIPHRFTDSAKLLSCKEVDAVYIAVPNKFHASLAIAALKAGKHVILEKPFAMNSQEAEEVINVSKATGQVFTLGMNQRFSPDSQKIKAIVESGTMGEIYYAKAYWQRREGIPSLGTWFGNKELAGAGAINDIGVHLLDLCMHLMDNFEPVSVFGKTYTKFGNRGLGEGGWGISDKTDTVFDVDDLAAAMIRMKNSATINLEASWAAHMAERERVNVELFGTEMGASVYPAKVYKRNDPINADYQIVENVAATPALPHCDRFHNFVNHLVSGEPLLAAAHEILTVQKILDAIAESSRTGKSVDL</sequence>
<feature type="domain" description="Gfo/Idh/MocA-like oxidoreductase N-terminal" evidence="1">
    <location>
        <begin position="4"/>
        <end position="122"/>
    </location>
</feature>
<dbReference type="EMBL" id="JACHVC010000012">
    <property type="protein sequence ID" value="MBC2607403.1"/>
    <property type="molecule type" value="Genomic_DNA"/>
</dbReference>